<reference evidence="1 2" key="1">
    <citation type="submission" date="2024-04" db="EMBL/GenBank/DDBJ databases">
        <authorList>
            <person name="Fracassetti M."/>
        </authorList>
    </citation>
    <scope>NUCLEOTIDE SEQUENCE [LARGE SCALE GENOMIC DNA]</scope>
</reference>
<protein>
    <submittedName>
        <fullName evidence="1">Uncharacterized protein</fullName>
    </submittedName>
</protein>
<accession>A0AAV2EIH6</accession>
<organism evidence="1 2">
    <name type="scientific">Linum trigynum</name>
    <dbReference type="NCBI Taxonomy" id="586398"/>
    <lineage>
        <taxon>Eukaryota</taxon>
        <taxon>Viridiplantae</taxon>
        <taxon>Streptophyta</taxon>
        <taxon>Embryophyta</taxon>
        <taxon>Tracheophyta</taxon>
        <taxon>Spermatophyta</taxon>
        <taxon>Magnoliopsida</taxon>
        <taxon>eudicotyledons</taxon>
        <taxon>Gunneridae</taxon>
        <taxon>Pentapetalae</taxon>
        <taxon>rosids</taxon>
        <taxon>fabids</taxon>
        <taxon>Malpighiales</taxon>
        <taxon>Linaceae</taxon>
        <taxon>Linum</taxon>
    </lineage>
</organism>
<dbReference type="AlphaFoldDB" id="A0AAV2EIH6"/>
<evidence type="ECO:0000313" key="1">
    <source>
        <dbReference type="EMBL" id="CAL1385761.1"/>
    </source>
</evidence>
<keyword evidence="2" id="KW-1185">Reference proteome</keyword>
<sequence length="145" mass="16022">MAAVVSGGRSTLNPDAPLFIPAAYRQVEDFSPEWWQLVTTTTWFKDYWLSQHQEQEGYFNNVAEEDYDVAGLLPDTFDLDVVGEDFSSFEVQFDEFLESYETEKRSPRALPSYGNGYGIGGGASGIDVGFRAGITAAVGSSKFGY</sequence>
<dbReference type="Proteomes" id="UP001497516">
    <property type="component" value="Chromosome 4"/>
</dbReference>
<dbReference type="EMBL" id="OZ034817">
    <property type="protein sequence ID" value="CAL1385761.1"/>
    <property type="molecule type" value="Genomic_DNA"/>
</dbReference>
<gene>
    <name evidence="1" type="ORF">LTRI10_LOCUS26875</name>
</gene>
<dbReference type="PANTHER" id="PTHR33790:SF10">
    <property type="entry name" value="PROTEIN EARLY RESPONSIVE TO DEHYDRATION 15"/>
    <property type="match status" value="1"/>
</dbReference>
<dbReference type="InterPro" id="IPR040414">
    <property type="entry name" value="CID1/CID2"/>
</dbReference>
<evidence type="ECO:0000313" key="2">
    <source>
        <dbReference type="Proteomes" id="UP001497516"/>
    </source>
</evidence>
<dbReference type="PANTHER" id="PTHR33790">
    <property type="entry name" value="OS05G0344200 PROTEIN"/>
    <property type="match status" value="1"/>
</dbReference>
<name>A0AAV2EIH6_9ROSI</name>
<proteinExistence type="predicted"/>